<reference evidence="2 3" key="1">
    <citation type="journal article" date="2015" name="Genome Announc.">
        <title>Complete Genome Sequence of the Novel Leech Symbiont Mucinivorans hirudinis M3T.</title>
        <authorList>
            <person name="Nelson M.C."/>
            <person name="Bomar L."/>
            <person name="Graf J."/>
        </authorList>
    </citation>
    <scope>NUCLEOTIDE SEQUENCE [LARGE SCALE GENOMIC DNA]</scope>
    <source>
        <strain evidence="3">M3</strain>
    </source>
</reference>
<feature type="chain" id="PRO_5001586462" description="Lipoprotein" evidence="1">
    <location>
        <begin position="23"/>
        <end position="134"/>
    </location>
</feature>
<dbReference type="STRING" id="1433126.BN938_2843"/>
<proteinExistence type="predicted"/>
<dbReference type="AlphaFoldDB" id="A0A060REQ8"/>
<evidence type="ECO:0000256" key="1">
    <source>
        <dbReference type="SAM" id="SignalP"/>
    </source>
</evidence>
<sequence>MKKVLLFIATVFALLTLSGCMGGDSTYYNYATDAIKDSWVGENEERELIARVMRERGFFGNNKYYSETMDTKMIEMFDNLCAKLSKEIEKGTYKQVLNGAGFYGGYVQFDYALIGNQTSDPNGVIKKKTIRIDY</sequence>
<evidence type="ECO:0008006" key="4">
    <source>
        <dbReference type="Google" id="ProtNLM"/>
    </source>
</evidence>
<evidence type="ECO:0000313" key="3">
    <source>
        <dbReference type="Proteomes" id="UP000027616"/>
    </source>
</evidence>
<dbReference type="KEGG" id="rbc:BN938_2843"/>
<dbReference type="EMBL" id="HG934468">
    <property type="protein sequence ID" value="CDN32909.1"/>
    <property type="molecule type" value="Genomic_DNA"/>
</dbReference>
<gene>
    <name evidence="2" type="ORF">BN938_2843</name>
</gene>
<organism evidence="2 3">
    <name type="scientific">Mucinivorans hirudinis</name>
    <dbReference type="NCBI Taxonomy" id="1433126"/>
    <lineage>
        <taxon>Bacteria</taxon>
        <taxon>Pseudomonadati</taxon>
        <taxon>Bacteroidota</taxon>
        <taxon>Bacteroidia</taxon>
        <taxon>Bacteroidales</taxon>
        <taxon>Rikenellaceae</taxon>
        <taxon>Mucinivorans</taxon>
    </lineage>
</organism>
<accession>A0A060REQ8</accession>
<dbReference type="Proteomes" id="UP000027616">
    <property type="component" value="Chromosome I"/>
</dbReference>
<name>A0A060REQ8_9BACT</name>
<protein>
    <recommendedName>
        <fullName evidence="4">Lipoprotein</fullName>
    </recommendedName>
</protein>
<keyword evidence="3" id="KW-1185">Reference proteome</keyword>
<dbReference type="PROSITE" id="PS51257">
    <property type="entry name" value="PROKAR_LIPOPROTEIN"/>
    <property type="match status" value="1"/>
</dbReference>
<evidence type="ECO:0000313" key="2">
    <source>
        <dbReference type="EMBL" id="CDN32909.1"/>
    </source>
</evidence>
<feature type="signal peptide" evidence="1">
    <location>
        <begin position="1"/>
        <end position="22"/>
    </location>
</feature>
<keyword evidence="1" id="KW-0732">Signal</keyword>
<dbReference type="HOGENOM" id="CLU_1893854_0_0_10"/>